<sequence length="461" mass="52274">MIKASICDEVRQTADTPKLKTCFERLEQPLGQVEVQIQTNHQNSKMANIGTYQTLIQDHVPFKIEPGRDAEAFLVAFECAAEESFWPKDKWVMHLAPFLSKEAKTIYQALPYNTTHDYDRLKDAILNHVGISEESYREKFRNLTFRTGARPRMVAHQLHDWGKKWLKPEIRSPAEIVELIVLEQFIQILPTGASEWLSHQQVWSLDSAIQLIEIYLAGEGFTQTVGDRNTDAQQLSREEVALLAEGPIAVKPETIQIDEEDKELHVINLIDSREIERSEIHAAPFVTVKTENPPKVAIGGNPPINAEDEDGIKSASKTSLTVKPEIIPVSEEPNEPSIIIFEDTVEEVRLDRGKFHRVLDCAEEREQPEHSLAKSVKDSFCEEGNDDVYLMQTDPTEASRMVKEQMDPGTKMISALSHFLDGVTLHCDIGFLHSCFPDVFSKEIASDRKLEIDFRCSSKLN</sequence>
<dbReference type="PROSITE" id="PS50804">
    <property type="entry name" value="SCAN_BOX"/>
    <property type="match status" value="1"/>
</dbReference>
<dbReference type="InterPro" id="IPR003309">
    <property type="entry name" value="SCAN_dom"/>
</dbReference>
<dbReference type="AlphaFoldDB" id="A0AAV7QBJ9"/>
<dbReference type="InterPro" id="IPR038269">
    <property type="entry name" value="SCAN_sf"/>
</dbReference>
<feature type="domain" description="SCAN box" evidence="1">
    <location>
        <begin position="137"/>
        <end position="213"/>
    </location>
</feature>
<evidence type="ECO:0000313" key="3">
    <source>
        <dbReference type="Proteomes" id="UP001066276"/>
    </source>
</evidence>
<protein>
    <recommendedName>
        <fullName evidence="1">SCAN box domain-containing protein</fullName>
    </recommendedName>
</protein>
<comment type="caution">
    <text evidence="2">The sequence shown here is derived from an EMBL/GenBank/DDBJ whole genome shotgun (WGS) entry which is preliminary data.</text>
</comment>
<accession>A0AAV7QBJ9</accession>
<evidence type="ECO:0000313" key="2">
    <source>
        <dbReference type="EMBL" id="KAJ1136959.1"/>
    </source>
</evidence>
<dbReference type="PANTHER" id="PTHR46888">
    <property type="entry name" value="ZINC KNUCKLE DOMAINCONTAINING PROTEIN-RELATED"/>
    <property type="match status" value="1"/>
</dbReference>
<dbReference type="SMART" id="SM00431">
    <property type="entry name" value="SCAN"/>
    <property type="match status" value="1"/>
</dbReference>
<proteinExistence type="predicted"/>
<evidence type="ECO:0000259" key="1">
    <source>
        <dbReference type="PROSITE" id="PS50804"/>
    </source>
</evidence>
<dbReference type="SUPFAM" id="SSF47353">
    <property type="entry name" value="Retrovirus capsid dimerization domain-like"/>
    <property type="match status" value="1"/>
</dbReference>
<dbReference type="EMBL" id="JANPWB010000010">
    <property type="protein sequence ID" value="KAJ1136959.1"/>
    <property type="molecule type" value="Genomic_DNA"/>
</dbReference>
<dbReference type="Pfam" id="PF02023">
    <property type="entry name" value="SCAN"/>
    <property type="match status" value="1"/>
</dbReference>
<gene>
    <name evidence="2" type="ORF">NDU88_003372</name>
</gene>
<keyword evidence="3" id="KW-1185">Reference proteome</keyword>
<organism evidence="2 3">
    <name type="scientific">Pleurodeles waltl</name>
    <name type="common">Iberian ribbed newt</name>
    <dbReference type="NCBI Taxonomy" id="8319"/>
    <lineage>
        <taxon>Eukaryota</taxon>
        <taxon>Metazoa</taxon>
        <taxon>Chordata</taxon>
        <taxon>Craniata</taxon>
        <taxon>Vertebrata</taxon>
        <taxon>Euteleostomi</taxon>
        <taxon>Amphibia</taxon>
        <taxon>Batrachia</taxon>
        <taxon>Caudata</taxon>
        <taxon>Salamandroidea</taxon>
        <taxon>Salamandridae</taxon>
        <taxon>Pleurodelinae</taxon>
        <taxon>Pleurodeles</taxon>
    </lineage>
</organism>
<dbReference type="Gene3D" id="1.10.4020.10">
    <property type="entry name" value="DNA breaking-rejoining enzymes"/>
    <property type="match status" value="1"/>
</dbReference>
<dbReference type="Proteomes" id="UP001066276">
    <property type="component" value="Chromosome 6"/>
</dbReference>
<dbReference type="PANTHER" id="PTHR46888:SF15">
    <property type="entry name" value="ZINC FINGER AND SCAN DOMAIN-CONTAINING PROTEIN 12-LIKE"/>
    <property type="match status" value="1"/>
</dbReference>
<reference evidence="2" key="1">
    <citation type="journal article" date="2022" name="bioRxiv">
        <title>Sequencing and chromosome-scale assembly of the giantPleurodeles waltlgenome.</title>
        <authorList>
            <person name="Brown T."/>
            <person name="Elewa A."/>
            <person name="Iarovenko S."/>
            <person name="Subramanian E."/>
            <person name="Araus A.J."/>
            <person name="Petzold A."/>
            <person name="Susuki M."/>
            <person name="Suzuki K.-i.T."/>
            <person name="Hayashi T."/>
            <person name="Toyoda A."/>
            <person name="Oliveira C."/>
            <person name="Osipova E."/>
            <person name="Leigh N.D."/>
            <person name="Simon A."/>
            <person name="Yun M.H."/>
        </authorList>
    </citation>
    <scope>NUCLEOTIDE SEQUENCE</scope>
    <source>
        <strain evidence="2">20211129_DDA</strain>
        <tissue evidence="2">Liver</tissue>
    </source>
</reference>
<name>A0AAV7QBJ9_PLEWA</name>